<dbReference type="EMBL" id="PXWG01000120">
    <property type="protein sequence ID" value="PSJ25449.1"/>
    <property type="molecule type" value="Genomic_DNA"/>
</dbReference>
<reference evidence="1 2" key="1">
    <citation type="submission" date="2018-03" db="EMBL/GenBank/DDBJ databases">
        <title>Chitinolytic properties of Streptosporangium nondiastaticum TBG75A20.</title>
        <authorList>
            <person name="Gayathri V."/>
            <person name="Shiburaj S."/>
        </authorList>
    </citation>
    <scope>NUCLEOTIDE SEQUENCE [LARGE SCALE GENOMIC DNA]</scope>
    <source>
        <strain evidence="1 2">TBG75A20</strain>
    </source>
</reference>
<proteinExistence type="predicted"/>
<evidence type="ECO:0000313" key="1">
    <source>
        <dbReference type="EMBL" id="PSJ25449.1"/>
    </source>
</evidence>
<keyword evidence="2" id="KW-1185">Reference proteome</keyword>
<dbReference type="Proteomes" id="UP000242427">
    <property type="component" value="Unassembled WGS sequence"/>
</dbReference>
<name>A0A9X7PEX7_9ACTN</name>
<dbReference type="AlphaFoldDB" id="A0A9X7PEX7"/>
<evidence type="ECO:0000313" key="2">
    <source>
        <dbReference type="Proteomes" id="UP000242427"/>
    </source>
</evidence>
<gene>
    <name evidence="1" type="ORF">B7P34_28210</name>
</gene>
<organism evidence="1 2">
    <name type="scientific">Streptosporangium nondiastaticum</name>
    <dbReference type="NCBI Taxonomy" id="35764"/>
    <lineage>
        <taxon>Bacteria</taxon>
        <taxon>Bacillati</taxon>
        <taxon>Actinomycetota</taxon>
        <taxon>Actinomycetes</taxon>
        <taxon>Streptosporangiales</taxon>
        <taxon>Streptosporangiaceae</taxon>
        <taxon>Streptosporangium</taxon>
    </lineage>
</organism>
<comment type="caution">
    <text evidence="1">The sequence shown here is derived from an EMBL/GenBank/DDBJ whole genome shotgun (WGS) entry which is preliminary data.</text>
</comment>
<accession>A0A9X7PEX7</accession>
<protein>
    <submittedName>
        <fullName evidence="1">Uncharacterized protein</fullName>
    </submittedName>
</protein>
<sequence>MALVMVQLAHTLVLENVFFTWHRAGKGMHVIVKESQALPEVLRLSDPGVAKMPEFAQLFSLGAGKRRICVDLDAHRFPGRRFVVMGRFGSSRVRVYAASVL</sequence>